<organism evidence="1 2">
    <name type="scientific">Niallia endozanthoxylica</name>
    <dbReference type="NCBI Taxonomy" id="2036016"/>
    <lineage>
        <taxon>Bacteria</taxon>
        <taxon>Bacillati</taxon>
        <taxon>Bacillota</taxon>
        <taxon>Bacilli</taxon>
        <taxon>Bacillales</taxon>
        <taxon>Bacillaceae</taxon>
        <taxon>Niallia</taxon>
    </lineage>
</organism>
<dbReference type="NCBIfam" id="TIGR04398">
    <property type="entry name" value="SLAP_DUP"/>
    <property type="match status" value="2"/>
</dbReference>
<sequence length="300" mass="33920">MLGFFKRDKNKIAKDGGDHSVDSMELLGEKTETTGKEVKTSLNIPPNANIGQEERYYYQFLNNELPLLKENQISLSGIEVHTEEDGRVLVKAFIRNSIAKGVHFQEPIPLSLLGPNEERLARQIFDLTILGELPPESSTPWLFVFEKKNVFEKEIPQTDWKLAFEVTKSKGPHALDLEESWEKSLADKDKEKLEQLVKTVQPPKPGEVNFMGLQSRLDDEGALHVTLLIRNGSEKNVKLEQLPLNVEDASGEIVAKGVFKLEALEIKANTSKPWTFIFPKELVLKEDADLSKWKAYVPQG</sequence>
<dbReference type="InterPro" id="IPR030910">
    <property type="entry name" value="SLAP_dom"/>
</dbReference>
<dbReference type="AlphaFoldDB" id="A0A5J5H7B6"/>
<protein>
    <submittedName>
        <fullName evidence="1">Accessory Sec system S-layer assembly protein</fullName>
    </submittedName>
</protein>
<evidence type="ECO:0000313" key="1">
    <source>
        <dbReference type="EMBL" id="KAA9015523.1"/>
    </source>
</evidence>
<dbReference type="NCBIfam" id="TIGR04399">
    <property type="entry name" value="acc_Sec_SLAP"/>
    <property type="match status" value="1"/>
</dbReference>
<accession>A0A5J5H7B6</accession>
<gene>
    <name evidence="1" type="ORF">F4V44_22985</name>
</gene>
<dbReference type="InterPro" id="IPR030911">
    <property type="entry name" value="Sec_acc_SLAP"/>
</dbReference>
<evidence type="ECO:0000313" key="2">
    <source>
        <dbReference type="Proteomes" id="UP000326671"/>
    </source>
</evidence>
<comment type="caution">
    <text evidence="1">The sequence shown here is derived from an EMBL/GenBank/DDBJ whole genome shotgun (WGS) entry which is preliminary data.</text>
</comment>
<dbReference type="EMBL" id="VYKL01000041">
    <property type="protein sequence ID" value="KAA9015523.1"/>
    <property type="molecule type" value="Genomic_DNA"/>
</dbReference>
<dbReference type="RefSeq" id="WP_150442353.1">
    <property type="nucleotide sequence ID" value="NZ_VYKL01000041.1"/>
</dbReference>
<keyword evidence="2" id="KW-1185">Reference proteome</keyword>
<dbReference type="Proteomes" id="UP000326671">
    <property type="component" value="Unassembled WGS sequence"/>
</dbReference>
<name>A0A5J5H7B6_9BACI</name>
<reference evidence="1 2" key="1">
    <citation type="submission" date="2019-09" db="EMBL/GenBank/DDBJ databases">
        <title>Whole genome sequences of isolates from the Mars Exploration Rovers.</title>
        <authorList>
            <person name="Seuylemezian A."/>
            <person name="Vaishampayan P."/>
        </authorList>
    </citation>
    <scope>NUCLEOTIDE SEQUENCE [LARGE SCALE GENOMIC DNA]</scope>
    <source>
        <strain evidence="1 2">MER_TA_151</strain>
    </source>
</reference>
<dbReference type="OrthoDB" id="1907642at2"/>
<proteinExistence type="predicted"/>